<evidence type="ECO:0000313" key="1">
    <source>
        <dbReference type="EMBL" id="CAD8204261.1"/>
    </source>
</evidence>
<dbReference type="EMBL" id="CAJJDO010000136">
    <property type="protein sequence ID" value="CAD8204261.1"/>
    <property type="molecule type" value="Genomic_DNA"/>
</dbReference>
<evidence type="ECO:0000313" key="2">
    <source>
        <dbReference type="Proteomes" id="UP000689195"/>
    </source>
</evidence>
<gene>
    <name evidence="1" type="ORF">PPENT_87.1.T1360119</name>
</gene>
<name>A0A8S1XSL7_9CILI</name>
<organism evidence="1 2">
    <name type="scientific">Paramecium pentaurelia</name>
    <dbReference type="NCBI Taxonomy" id="43138"/>
    <lineage>
        <taxon>Eukaryota</taxon>
        <taxon>Sar</taxon>
        <taxon>Alveolata</taxon>
        <taxon>Ciliophora</taxon>
        <taxon>Intramacronucleata</taxon>
        <taxon>Oligohymenophorea</taxon>
        <taxon>Peniculida</taxon>
        <taxon>Parameciidae</taxon>
        <taxon>Paramecium</taxon>
    </lineage>
</organism>
<reference evidence="1" key="1">
    <citation type="submission" date="2021-01" db="EMBL/GenBank/DDBJ databases">
        <authorList>
            <consortium name="Genoscope - CEA"/>
            <person name="William W."/>
        </authorList>
    </citation>
    <scope>NUCLEOTIDE SEQUENCE</scope>
</reference>
<comment type="caution">
    <text evidence="1">The sequence shown here is derived from an EMBL/GenBank/DDBJ whole genome shotgun (WGS) entry which is preliminary data.</text>
</comment>
<dbReference type="AlphaFoldDB" id="A0A8S1XSL7"/>
<protein>
    <submittedName>
        <fullName evidence="1">Uncharacterized protein</fullName>
    </submittedName>
</protein>
<proteinExistence type="predicted"/>
<dbReference type="OrthoDB" id="283959at2759"/>
<keyword evidence="2" id="KW-1185">Reference proteome</keyword>
<accession>A0A8S1XSL7</accession>
<sequence length="294" mass="35296">MALIINPKDPQNIFYKADKITSEIYLIFVHNEEILNCKMGKQVKSQLQVIPIPEGLDKQLRTCGNYNKFRQELLILKIKNLYLQSKYGIEIVLLIFEDEMEGQKINRFKNEVFFNQPISNEVIFNFFHLTKRFQQSSMNSLIFNEYIIVERINGSLQKNSIMLLIMKIIQKQAPNLQEFNLQLEQDRQKLLFKISKNYDFEEYYELNIYSRYQESQILKYNSLFLNLEKQLIGSKHDQRSILLSYLQIDRLNIQILVIRKCWKQIIQVMENQRQSHLILFLLLNKLLKKEEDNK</sequence>
<dbReference type="Proteomes" id="UP000689195">
    <property type="component" value="Unassembled WGS sequence"/>
</dbReference>